<evidence type="ECO:0000313" key="1">
    <source>
        <dbReference type="EMBL" id="PHI30130.1"/>
    </source>
</evidence>
<dbReference type="OrthoDB" id="6632056at2"/>
<proteinExistence type="predicted"/>
<keyword evidence="3" id="KW-1185">Reference proteome</keyword>
<dbReference type="RefSeq" id="WP_099044150.1">
    <property type="nucleotide sequence ID" value="NZ_CAADJA010000002.1"/>
</dbReference>
<name>A0A2C6C198_9GAMM</name>
<reference evidence="1" key="2">
    <citation type="submission" date="2017-09" db="EMBL/GenBank/DDBJ databases">
        <title>FDA dAtabase for Regulatory Grade micrObial Sequences (FDA-ARGOS): Supporting development and validation of Infectious Disease Dx tests.</title>
        <authorList>
            <person name="Minogue T."/>
            <person name="Wolcott M."/>
            <person name="Wasieloski L."/>
            <person name="Aguilar W."/>
            <person name="Moore D."/>
            <person name="Tallon L.J."/>
            <person name="Sadzewicz L."/>
            <person name="Ott S."/>
            <person name="Zhao X."/>
            <person name="Nagaraj S."/>
            <person name="Vavikolanu K."/>
            <person name="Aluvathingal J."/>
            <person name="Nadendla S."/>
            <person name="Sichtig H."/>
        </authorList>
    </citation>
    <scope>NUCLEOTIDE SEQUENCE</scope>
    <source>
        <strain evidence="1">FDAARGOS_387</strain>
    </source>
</reference>
<dbReference type="Proteomes" id="UP000224974">
    <property type="component" value="Unassembled WGS sequence"/>
</dbReference>
<accession>A0A2C6C198</accession>
<protein>
    <submittedName>
        <fullName evidence="1">Uncharacterized protein</fullName>
    </submittedName>
</protein>
<dbReference type="AlphaFoldDB" id="A0A2C6C198"/>
<evidence type="ECO:0000313" key="2">
    <source>
        <dbReference type="EMBL" id="VFS49140.1"/>
    </source>
</evidence>
<gene>
    <name evidence="1" type="ORF">CRN84_12640</name>
    <name evidence="2" type="ORF">NCTC12282_03600</name>
</gene>
<organism evidence="1 3">
    <name type="scientific">Budvicia aquatica</name>
    <dbReference type="NCBI Taxonomy" id="82979"/>
    <lineage>
        <taxon>Bacteria</taxon>
        <taxon>Pseudomonadati</taxon>
        <taxon>Pseudomonadota</taxon>
        <taxon>Gammaproteobacteria</taxon>
        <taxon>Enterobacterales</taxon>
        <taxon>Budviciaceae</taxon>
        <taxon>Budvicia</taxon>
    </lineage>
</organism>
<dbReference type="EMBL" id="PDDX01000001">
    <property type="protein sequence ID" value="PHI30130.1"/>
    <property type="molecule type" value="Genomic_DNA"/>
</dbReference>
<reference evidence="2 4" key="3">
    <citation type="submission" date="2019-03" db="EMBL/GenBank/DDBJ databases">
        <authorList>
            <consortium name="Pathogen Informatics"/>
        </authorList>
    </citation>
    <scope>NUCLEOTIDE SEQUENCE [LARGE SCALE GENOMIC DNA]</scope>
    <source>
        <strain evidence="2 4">NCTC12282</strain>
    </source>
</reference>
<evidence type="ECO:0000313" key="4">
    <source>
        <dbReference type="Proteomes" id="UP000373449"/>
    </source>
</evidence>
<reference evidence="3" key="1">
    <citation type="submission" date="2017-09" db="EMBL/GenBank/DDBJ databases">
        <title>FDA dAtabase for Regulatory Grade micrObial Sequences (FDA-ARGOS): Supporting development and validation of Infectious Disease Dx tests.</title>
        <authorList>
            <person name="Minogue T."/>
            <person name="Wolcott M."/>
            <person name="Wasieloski L."/>
            <person name="Aguilar W."/>
            <person name="Moore D."/>
            <person name="Tallon L."/>
            <person name="Sadzewicz L."/>
            <person name="Ott S."/>
            <person name="Zhao X."/>
            <person name="Nagaraj S."/>
            <person name="Vavikolanu K."/>
            <person name="Aluvathingal J."/>
            <person name="Nadendla S."/>
            <person name="Sichtig H."/>
        </authorList>
    </citation>
    <scope>NUCLEOTIDE SEQUENCE [LARGE SCALE GENOMIC DNA]</scope>
    <source>
        <strain evidence="3">FDAARGOS_387</strain>
    </source>
</reference>
<sequence>MPVLPTPKTGAFHFRLLRDIAQEDWFTLCRLVTRAHRQLRLKSESTDIEPPPVICNGAGITPLRYDDSLIGLGVIVFNGEHHHQLSGDTFILNQHRHPYDRGYCHTHGHPYRFMVMAVLLLAHHTSPNLWKITSDVSGTEWQNVADWLQAELAIVISLPTEISTGVQQ</sequence>
<evidence type="ECO:0000313" key="3">
    <source>
        <dbReference type="Proteomes" id="UP000224974"/>
    </source>
</evidence>
<dbReference type="Proteomes" id="UP000373449">
    <property type="component" value="Unassembled WGS sequence"/>
</dbReference>
<dbReference type="EMBL" id="CAADJA010000002">
    <property type="protein sequence ID" value="VFS49140.1"/>
    <property type="molecule type" value="Genomic_DNA"/>
</dbReference>